<dbReference type="InterPro" id="IPR017853">
    <property type="entry name" value="GH"/>
</dbReference>
<dbReference type="Proteomes" id="UP000229782">
    <property type="component" value="Unassembled WGS sequence"/>
</dbReference>
<evidence type="ECO:0000313" key="2">
    <source>
        <dbReference type="EMBL" id="PIR03087.1"/>
    </source>
</evidence>
<gene>
    <name evidence="2" type="ORF">COV60_02190</name>
</gene>
<feature type="non-terminal residue" evidence="2">
    <location>
        <position position="178"/>
    </location>
</feature>
<organism evidence="2 3">
    <name type="scientific">Candidatus Magasanikbacteria bacterium CG11_big_fil_rev_8_21_14_0_20_43_7</name>
    <dbReference type="NCBI Taxonomy" id="1974654"/>
    <lineage>
        <taxon>Bacteria</taxon>
        <taxon>Candidatus Magasanikiibacteriota</taxon>
    </lineage>
</organism>
<sequence>MYIMKLLLHILLIVTAILILLWLLFWFFSHKTFPVEYGISFNQNHATDLGLNWKTVYEDMLTELQPKYIRIAAMWSEIEEIQGLYDFSDIDWMMNMAAKYDAKIVLVVGQKAPRWPECHVPAWLDTLSTEEAKKEALLSYVKETVLRYKKNPALELWQVENEAFIRFEFGDCANFDRD</sequence>
<feature type="transmembrane region" description="Helical" evidence="1">
    <location>
        <begin position="6"/>
        <end position="28"/>
    </location>
</feature>
<evidence type="ECO:0000256" key="1">
    <source>
        <dbReference type="SAM" id="Phobius"/>
    </source>
</evidence>
<accession>A0A2H0N2E0</accession>
<evidence type="ECO:0008006" key="4">
    <source>
        <dbReference type="Google" id="ProtNLM"/>
    </source>
</evidence>
<name>A0A2H0N2E0_9BACT</name>
<comment type="caution">
    <text evidence="2">The sequence shown here is derived from an EMBL/GenBank/DDBJ whole genome shotgun (WGS) entry which is preliminary data.</text>
</comment>
<dbReference type="SUPFAM" id="SSF51445">
    <property type="entry name" value="(Trans)glycosidases"/>
    <property type="match status" value="1"/>
</dbReference>
<keyword evidence="1" id="KW-0812">Transmembrane</keyword>
<evidence type="ECO:0000313" key="3">
    <source>
        <dbReference type="Proteomes" id="UP000229782"/>
    </source>
</evidence>
<dbReference type="EMBL" id="PCWM01000051">
    <property type="protein sequence ID" value="PIR03087.1"/>
    <property type="molecule type" value="Genomic_DNA"/>
</dbReference>
<keyword evidence="1" id="KW-1133">Transmembrane helix</keyword>
<keyword evidence="1" id="KW-0472">Membrane</keyword>
<proteinExistence type="predicted"/>
<dbReference type="AlphaFoldDB" id="A0A2H0N2E0"/>
<dbReference type="Gene3D" id="3.20.20.80">
    <property type="entry name" value="Glycosidases"/>
    <property type="match status" value="1"/>
</dbReference>
<reference evidence="2 3" key="1">
    <citation type="submission" date="2017-09" db="EMBL/GenBank/DDBJ databases">
        <title>Depth-based differentiation of microbial function through sediment-hosted aquifers and enrichment of novel symbionts in the deep terrestrial subsurface.</title>
        <authorList>
            <person name="Probst A.J."/>
            <person name="Ladd B."/>
            <person name="Jarett J.K."/>
            <person name="Geller-Mcgrath D.E."/>
            <person name="Sieber C.M."/>
            <person name="Emerson J.B."/>
            <person name="Anantharaman K."/>
            <person name="Thomas B.C."/>
            <person name="Malmstrom R."/>
            <person name="Stieglmeier M."/>
            <person name="Klingl A."/>
            <person name="Woyke T."/>
            <person name="Ryan C.M."/>
            <person name="Banfield J.F."/>
        </authorList>
    </citation>
    <scope>NUCLEOTIDE SEQUENCE [LARGE SCALE GENOMIC DNA]</scope>
    <source>
        <strain evidence="2">CG11_big_fil_rev_8_21_14_0_20_43_7</strain>
    </source>
</reference>
<protein>
    <recommendedName>
        <fullName evidence="4">Glycoside hydrolase family 42 N-terminal domain-containing protein</fullName>
    </recommendedName>
</protein>